<keyword evidence="9 13" id="KW-0489">Methyltransferase</keyword>
<evidence type="ECO:0000256" key="3">
    <source>
        <dbReference type="ARBA" id="ARBA00022475"/>
    </source>
</evidence>
<dbReference type="GO" id="GO:0006465">
    <property type="term" value="P:signal peptide processing"/>
    <property type="evidence" value="ECO:0007669"/>
    <property type="project" value="TreeGrafter"/>
</dbReference>
<dbReference type="EC" id="3.4.23.43" evidence="9"/>
<dbReference type="InterPro" id="IPR050882">
    <property type="entry name" value="Prepilin_peptidase/N-MTase"/>
</dbReference>
<evidence type="ECO:0000256" key="10">
    <source>
        <dbReference type="SAM" id="Phobius"/>
    </source>
</evidence>
<accession>A0A7W0C7H5</accession>
<feature type="domain" description="Prepilin peptidase A24 N-terminal" evidence="12">
    <location>
        <begin position="13"/>
        <end position="94"/>
    </location>
</feature>
<comment type="subcellular location">
    <subcellularLocation>
        <location evidence="1">Cell inner membrane</location>
        <topology evidence="1">Multi-pass membrane protein</topology>
    </subcellularLocation>
    <subcellularLocation>
        <location evidence="9">Cell membrane</location>
        <topology evidence="9">Multi-pass membrane protein</topology>
    </subcellularLocation>
</comment>
<feature type="transmembrane region" description="Helical" evidence="10">
    <location>
        <begin position="101"/>
        <end position="119"/>
    </location>
</feature>
<dbReference type="RefSeq" id="WP_181550270.1">
    <property type="nucleotide sequence ID" value="NZ_JACDUS010000002.1"/>
</dbReference>
<feature type="domain" description="Prepilin type IV endopeptidase peptidase" evidence="11">
    <location>
        <begin position="105"/>
        <end position="214"/>
    </location>
</feature>
<evidence type="ECO:0000259" key="12">
    <source>
        <dbReference type="Pfam" id="PF06750"/>
    </source>
</evidence>
<keyword evidence="9" id="KW-0645">Protease</keyword>
<name>A0A7W0C7H5_9BACT</name>
<evidence type="ECO:0000259" key="11">
    <source>
        <dbReference type="Pfam" id="PF01478"/>
    </source>
</evidence>
<feature type="transmembrane region" description="Helical" evidence="10">
    <location>
        <begin position="185"/>
        <end position="218"/>
    </location>
</feature>
<feature type="transmembrane region" description="Helical" evidence="10">
    <location>
        <begin position="128"/>
        <end position="146"/>
    </location>
</feature>
<sequence length="259" mass="27938">MSNLIFWFLVFCTGLCMGSFLNVCVSRLPQGLSIVRPGSRCPDCSTAIAFYDNIPVISWLLLRGRCRACGRSISVRYPIVELAAGVMAVLVAVQYGPALPALIYFLLICALIAISLIDLDHRIIPDMISLPGIAAGFLASFLLPELSWLDSLLGILVGGGLLYAVALGYYLFAGKEGMGGGDIKLLAMLGAFIGWKGVFFTIFVASLIGTITGIVMILTAGKNLKFAVPFGPFLSLGAVVYLFFGQSLIQWYFFGPRPW</sequence>
<reference evidence="13 14" key="1">
    <citation type="submission" date="2020-07" db="EMBL/GenBank/DDBJ databases">
        <title>Genomic Encyclopedia of Type Strains, Phase IV (KMG-IV): sequencing the most valuable type-strain genomes for metagenomic binning, comparative biology and taxonomic classification.</title>
        <authorList>
            <person name="Goeker M."/>
        </authorList>
    </citation>
    <scope>NUCLEOTIDE SEQUENCE [LARGE SCALE GENOMIC DNA]</scope>
    <source>
        <strain evidence="13 14">DSM 17721</strain>
    </source>
</reference>
<keyword evidence="9 13" id="KW-0378">Hydrolase</keyword>
<evidence type="ECO:0000256" key="6">
    <source>
        <dbReference type="ARBA" id="ARBA00022989"/>
    </source>
</evidence>
<protein>
    <recommendedName>
        <fullName evidence="9">Prepilin leader peptidase/N-methyltransferase</fullName>
        <ecNumber evidence="9">2.1.1.-</ecNumber>
        <ecNumber evidence="9">3.4.23.43</ecNumber>
    </recommendedName>
</protein>
<comment type="catalytic activity">
    <reaction evidence="9">
        <text>Typically cleaves a -Gly-|-Phe- bond to release an N-terminal, basic peptide of 5-8 residues from type IV prepilin, and then N-methylates the new N-terminal amino group, the methyl donor being S-adenosyl-L-methionine.</text>
        <dbReference type="EC" id="3.4.23.43"/>
    </reaction>
</comment>
<evidence type="ECO:0000256" key="4">
    <source>
        <dbReference type="ARBA" id="ARBA00022519"/>
    </source>
</evidence>
<dbReference type="Gene3D" id="1.20.120.1220">
    <property type="match status" value="1"/>
</dbReference>
<keyword evidence="9 13" id="KW-0808">Transferase</keyword>
<evidence type="ECO:0000313" key="14">
    <source>
        <dbReference type="Proteomes" id="UP000525298"/>
    </source>
</evidence>
<keyword evidence="9" id="KW-0511">Multifunctional enzyme</keyword>
<dbReference type="InterPro" id="IPR014032">
    <property type="entry name" value="Peptidase_A24A_bac"/>
</dbReference>
<evidence type="ECO:0000256" key="9">
    <source>
        <dbReference type="RuleBase" id="RU003794"/>
    </source>
</evidence>
<dbReference type="PANTHER" id="PTHR30487">
    <property type="entry name" value="TYPE 4 PREPILIN-LIKE PROTEINS LEADER PEPTIDE-PROCESSING ENZYME"/>
    <property type="match status" value="1"/>
</dbReference>
<comment type="caution">
    <text evidence="13">The sequence shown here is derived from an EMBL/GenBank/DDBJ whole genome shotgun (WGS) entry which is preliminary data.</text>
</comment>
<comment type="similarity">
    <text evidence="2 8">Belongs to the peptidase A24 family.</text>
</comment>
<keyword evidence="14" id="KW-1185">Reference proteome</keyword>
<evidence type="ECO:0000256" key="2">
    <source>
        <dbReference type="ARBA" id="ARBA00005801"/>
    </source>
</evidence>
<keyword evidence="4" id="KW-0997">Cell inner membrane</keyword>
<keyword evidence="6 10" id="KW-1133">Transmembrane helix</keyword>
<dbReference type="GO" id="GO:0032259">
    <property type="term" value="P:methylation"/>
    <property type="evidence" value="ECO:0007669"/>
    <property type="project" value="UniProtKB-KW"/>
</dbReference>
<evidence type="ECO:0000256" key="8">
    <source>
        <dbReference type="RuleBase" id="RU003793"/>
    </source>
</evidence>
<dbReference type="EC" id="2.1.1.-" evidence="9"/>
<evidence type="ECO:0000256" key="5">
    <source>
        <dbReference type="ARBA" id="ARBA00022692"/>
    </source>
</evidence>
<evidence type="ECO:0000313" key="13">
    <source>
        <dbReference type="EMBL" id="MBA2880601.1"/>
    </source>
</evidence>
<comment type="function">
    <text evidence="9">Plays an essential role in type IV pili and type II pseudopili formation by proteolytically removing the leader sequence from substrate proteins and subsequently monomethylating the alpha-amino group of the newly exposed N-terminal phenylalanine.</text>
</comment>
<dbReference type="GO" id="GO:0005886">
    <property type="term" value="C:plasma membrane"/>
    <property type="evidence" value="ECO:0007669"/>
    <property type="project" value="UniProtKB-SubCell"/>
</dbReference>
<dbReference type="Pfam" id="PF01478">
    <property type="entry name" value="Peptidase_A24"/>
    <property type="match status" value="1"/>
</dbReference>
<evidence type="ECO:0000256" key="7">
    <source>
        <dbReference type="ARBA" id="ARBA00023136"/>
    </source>
</evidence>
<dbReference type="GO" id="GO:0004190">
    <property type="term" value="F:aspartic-type endopeptidase activity"/>
    <property type="evidence" value="ECO:0007669"/>
    <property type="project" value="UniProtKB-EC"/>
</dbReference>
<dbReference type="GO" id="GO:0008168">
    <property type="term" value="F:methyltransferase activity"/>
    <property type="evidence" value="ECO:0007669"/>
    <property type="project" value="UniProtKB-KW"/>
</dbReference>
<dbReference type="Proteomes" id="UP000525298">
    <property type="component" value="Unassembled WGS sequence"/>
</dbReference>
<feature type="transmembrane region" description="Helical" evidence="10">
    <location>
        <begin position="152"/>
        <end position="173"/>
    </location>
</feature>
<proteinExistence type="inferred from homology"/>
<gene>
    <name evidence="13" type="ORF">HNR65_000919</name>
</gene>
<feature type="transmembrane region" description="Helical" evidence="10">
    <location>
        <begin position="230"/>
        <end position="254"/>
    </location>
</feature>
<dbReference type="EMBL" id="JACDUS010000002">
    <property type="protein sequence ID" value="MBA2880601.1"/>
    <property type="molecule type" value="Genomic_DNA"/>
</dbReference>
<dbReference type="InterPro" id="IPR010627">
    <property type="entry name" value="Prepilin_pept_A24_N"/>
</dbReference>
<dbReference type="Pfam" id="PF06750">
    <property type="entry name" value="A24_N_bact"/>
    <property type="match status" value="1"/>
</dbReference>
<dbReference type="PANTHER" id="PTHR30487:SF0">
    <property type="entry name" value="PREPILIN LEADER PEPTIDASE_N-METHYLTRANSFERASE-RELATED"/>
    <property type="match status" value="1"/>
</dbReference>
<organism evidence="13 14">
    <name type="scientific">Desulfosalsimonas propionicica</name>
    <dbReference type="NCBI Taxonomy" id="332175"/>
    <lineage>
        <taxon>Bacteria</taxon>
        <taxon>Pseudomonadati</taxon>
        <taxon>Thermodesulfobacteriota</taxon>
        <taxon>Desulfobacteria</taxon>
        <taxon>Desulfobacterales</taxon>
        <taxon>Desulfosalsimonadaceae</taxon>
        <taxon>Desulfosalsimonas</taxon>
    </lineage>
</organism>
<keyword evidence="3" id="KW-1003">Cell membrane</keyword>
<evidence type="ECO:0000256" key="1">
    <source>
        <dbReference type="ARBA" id="ARBA00004429"/>
    </source>
</evidence>
<keyword evidence="5 9" id="KW-0812">Transmembrane</keyword>
<dbReference type="PRINTS" id="PR00864">
    <property type="entry name" value="PREPILNPTASE"/>
</dbReference>
<keyword evidence="7 10" id="KW-0472">Membrane</keyword>
<dbReference type="AlphaFoldDB" id="A0A7W0C7H5"/>
<dbReference type="InterPro" id="IPR000045">
    <property type="entry name" value="Prepilin_IV_endopep_pep"/>
</dbReference>